<dbReference type="PROSITE" id="PS50005">
    <property type="entry name" value="TPR"/>
    <property type="match status" value="2"/>
</dbReference>
<keyword evidence="1" id="KW-0677">Repeat</keyword>
<feature type="region of interest" description="Disordered" evidence="4">
    <location>
        <begin position="651"/>
        <end position="674"/>
    </location>
</feature>
<dbReference type="InterPro" id="IPR044244">
    <property type="entry name" value="TTC27/Emw1"/>
</dbReference>
<dbReference type="OrthoDB" id="1936594at2759"/>
<evidence type="ECO:0000313" key="6">
    <source>
        <dbReference type="Proteomes" id="UP000807469"/>
    </source>
</evidence>
<dbReference type="AlphaFoldDB" id="A0A9P5YWF7"/>
<dbReference type="PANTHER" id="PTHR16193">
    <property type="entry name" value="TETRATRICOPEPTIDE REPEAT PROTEIN 27"/>
    <property type="match status" value="1"/>
</dbReference>
<dbReference type="SMART" id="SM00028">
    <property type="entry name" value="TPR"/>
    <property type="match status" value="3"/>
</dbReference>
<sequence length="909" mass="102109">MAADRLILVQKSLIRGQWDSQISEPTNPAFELAKAVVECRYNDALRSDTAREVFRPSSEDLDLPFNKILDLSIKQGSEAAEEELGRLVLAIACLHAFVQANWTGPDLDIEPLELFKDGTEKSKSWTGEAIHVKAVAELAYGGEPAYHLAKVPAFLRLAQLLFALPYTHLESATWWRLRVATVHQEILDDPVSLQDDFRTLLQPLASTFATEPDLAGRLNIEIGLLEHVLSRDKAAGENFVKASRCTGLEYELTGALGKRTKFQQFELSQLVLLAESHLQDPSDDVTSQKENTPSTTVEEVSDTKNVPETIALNDDTLLEQTEFTSSNPAGAGSRLAHIDPSAQPPLHPLDQCILLSLCLNVRNTQPSHGLTAEQMSPYVSRVISHPRNWSVHTMALLLRSRLESSRTRTVERSTLQLQALIDQMPTADSSTSERLLYFHDIPLPSRWDMEKELAERFLSLGVVKSALEIFERLEMWEDVVKCYGALEKPEKGIAIVKDLLEGRKAEVDTVISRAKSTSAPHKKSQDAMRDAKLWCLLGDLDPTHAEEHYKRAWTLSNETSGRAMRSLGGYYFARAKFPEAIECLKRAVKINPLLTRSWFILGCACMRVENWEDAKNAFTRCVSIDEEDGESWNNLASMYLRIGISKQGRKAIGEAEGEDDGPSSSEVDVKTSDELSSTSVPFENKMLAFRALKQGLRYSYENWRMWYNYMIVAMDVGELQEACRALGRVVDQTEGKLASAMDEDVLDRLVDAVTRATSDPTEAAADESGAAQNPNEGHGLYRSVLGLLERTLLPRISSPRVFRAYARLLSWRGQWEDALKAYLDAYRAGVAGTMEKGETDVERWREGVTEVGEIVDILRNFGPRVEGYKWRLQARSVVRTFMGRTKDFEDETEWVSLTELQDELRKEED</sequence>
<dbReference type="InterPro" id="IPR019734">
    <property type="entry name" value="TPR_rpt"/>
</dbReference>
<feature type="compositionally biased region" description="Polar residues" evidence="4">
    <location>
        <begin position="284"/>
        <end position="306"/>
    </location>
</feature>
<dbReference type="Proteomes" id="UP000807469">
    <property type="component" value="Unassembled WGS sequence"/>
</dbReference>
<dbReference type="Gene3D" id="1.25.40.10">
    <property type="entry name" value="Tetratricopeptide repeat domain"/>
    <property type="match status" value="1"/>
</dbReference>
<feature type="region of interest" description="Disordered" evidence="4">
    <location>
        <begin position="279"/>
        <end position="306"/>
    </location>
</feature>
<keyword evidence="2 3" id="KW-0802">TPR repeat</keyword>
<evidence type="ECO:0000256" key="3">
    <source>
        <dbReference type="PROSITE-ProRule" id="PRU00339"/>
    </source>
</evidence>
<name>A0A9P5YWF7_9AGAR</name>
<evidence type="ECO:0000313" key="5">
    <source>
        <dbReference type="EMBL" id="KAF9476719.1"/>
    </source>
</evidence>
<feature type="repeat" description="TPR" evidence="3">
    <location>
        <begin position="561"/>
        <end position="594"/>
    </location>
</feature>
<proteinExistence type="predicted"/>
<reference evidence="5" key="1">
    <citation type="submission" date="2020-11" db="EMBL/GenBank/DDBJ databases">
        <authorList>
            <consortium name="DOE Joint Genome Institute"/>
            <person name="Ahrendt S."/>
            <person name="Riley R."/>
            <person name="Andreopoulos W."/>
            <person name="Labutti K."/>
            <person name="Pangilinan J."/>
            <person name="Ruiz-Duenas F.J."/>
            <person name="Barrasa J.M."/>
            <person name="Sanchez-Garcia M."/>
            <person name="Camarero S."/>
            <person name="Miyauchi S."/>
            <person name="Serrano A."/>
            <person name="Linde D."/>
            <person name="Babiker R."/>
            <person name="Drula E."/>
            <person name="Ayuso-Fernandez I."/>
            <person name="Pacheco R."/>
            <person name="Padilla G."/>
            <person name="Ferreira P."/>
            <person name="Barriuso J."/>
            <person name="Kellner H."/>
            <person name="Castanera R."/>
            <person name="Alfaro M."/>
            <person name="Ramirez L."/>
            <person name="Pisabarro A.G."/>
            <person name="Kuo A."/>
            <person name="Tritt A."/>
            <person name="Lipzen A."/>
            <person name="He G."/>
            <person name="Yan M."/>
            <person name="Ng V."/>
            <person name="Cullen D."/>
            <person name="Martin F."/>
            <person name="Rosso M.-N."/>
            <person name="Henrissat B."/>
            <person name="Hibbett D."/>
            <person name="Martinez A.T."/>
            <person name="Grigoriev I.V."/>
        </authorList>
    </citation>
    <scope>NUCLEOTIDE SEQUENCE</scope>
    <source>
        <strain evidence="5">CIRM-BRFM 674</strain>
    </source>
</reference>
<keyword evidence="6" id="KW-1185">Reference proteome</keyword>
<dbReference type="InterPro" id="IPR011990">
    <property type="entry name" value="TPR-like_helical_dom_sf"/>
</dbReference>
<dbReference type="EMBL" id="MU155284">
    <property type="protein sequence ID" value="KAF9476719.1"/>
    <property type="molecule type" value="Genomic_DNA"/>
</dbReference>
<dbReference type="PANTHER" id="PTHR16193:SF0">
    <property type="entry name" value="TETRATRICOPEPTIDE REPEAT PROTEIN 27"/>
    <property type="match status" value="1"/>
</dbReference>
<evidence type="ECO:0000256" key="1">
    <source>
        <dbReference type="ARBA" id="ARBA00022737"/>
    </source>
</evidence>
<organism evidence="5 6">
    <name type="scientific">Pholiota conissans</name>
    <dbReference type="NCBI Taxonomy" id="109636"/>
    <lineage>
        <taxon>Eukaryota</taxon>
        <taxon>Fungi</taxon>
        <taxon>Dikarya</taxon>
        <taxon>Basidiomycota</taxon>
        <taxon>Agaricomycotina</taxon>
        <taxon>Agaricomycetes</taxon>
        <taxon>Agaricomycetidae</taxon>
        <taxon>Agaricales</taxon>
        <taxon>Agaricineae</taxon>
        <taxon>Strophariaceae</taxon>
        <taxon>Pholiota</taxon>
    </lineage>
</organism>
<gene>
    <name evidence="5" type="ORF">BDN70DRAFT_838810</name>
</gene>
<comment type="caution">
    <text evidence="5">The sequence shown here is derived from an EMBL/GenBank/DDBJ whole genome shotgun (WGS) entry which is preliminary data.</text>
</comment>
<feature type="repeat" description="TPR" evidence="3">
    <location>
        <begin position="595"/>
        <end position="628"/>
    </location>
</feature>
<feature type="region of interest" description="Disordered" evidence="4">
    <location>
        <begin position="757"/>
        <end position="777"/>
    </location>
</feature>
<dbReference type="SUPFAM" id="SSF48452">
    <property type="entry name" value="TPR-like"/>
    <property type="match status" value="1"/>
</dbReference>
<dbReference type="Pfam" id="PF13181">
    <property type="entry name" value="TPR_8"/>
    <property type="match status" value="1"/>
</dbReference>
<evidence type="ECO:0000256" key="2">
    <source>
        <dbReference type="ARBA" id="ARBA00022803"/>
    </source>
</evidence>
<accession>A0A9P5YWF7</accession>
<evidence type="ECO:0000256" key="4">
    <source>
        <dbReference type="SAM" id="MobiDB-lite"/>
    </source>
</evidence>
<protein>
    <submittedName>
        <fullName evidence="5">Tetratricopeptide repeat domain 27</fullName>
    </submittedName>
</protein>